<name>A0A433QCU8_9FUNG</name>
<feature type="region of interest" description="Disordered" evidence="1">
    <location>
        <begin position="149"/>
        <end position="171"/>
    </location>
</feature>
<protein>
    <submittedName>
        <fullName evidence="2">Uncharacterized protein</fullName>
    </submittedName>
</protein>
<evidence type="ECO:0000256" key="1">
    <source>
        <dbReference type="SAM" id="MobiDB-lite"/>
    </source>
</evidence>
<organism evidence="2 3">
    <name type="scientific">Jimgerdemannia flammicorona</name>
    <dbReference type="NCBI Taxonomy" id="994334"/>
    <lineage>
        <taxon>Eukaryota</taxon>
        <taxon>Fungi</taxon>
        <taxon>Fungi incertae sedis</taxon>
        <taxon>Mucoromycota</taxon>
        <taxon>Mucoromycotina</taxon>
        <taxon>Endogonomycetes</taxon>
        <taxon>Endogonales</taxon>
        <taxon>Endogonaceae</taxon>
        <taxon>Jimgerdemannia</taxon>
    </lineage>
</organism>
<dbReference type="AlphaFoldDB" id="A0A433QCU8"/>
<reference evidence="2 3" key="1">
    <citation type="journal article" date="2018" name="New Phytol.">
        <title>Phylogenomics of Endogonaceae and evolution of mycorrhizas within Mucoromycota.</title>
        <authorList>
            <person name="Chang Y."/>
            <person name="Desiro A."/>
            <person name="Na H."/>
            <person name="Sandor L."/>
            <person name="Lipzen A."/>
            <person name="Clum A."/>
            <person name="Barry K."/>
            <person name="Grigoriev I.V."/>
            <person name="Martin F.M."/>
            <person name="Stajich J.E."/>
            <person name="Smith M.E."/>
            <person name="Bonito G."/>
            <person name="Spatafora J.W."/>
        </authorList>
    </citation>
    <scope>NUCLEOTIDE SEQUENCE [LARGE SCALE GENOMIC DNA]</scope>
    <source>
        <strain evidence="2 3">AD002</strain>
    </source>
</reference>
<keyword evidence="3" id="KW-1185">Reference proteome</keyword>
<gene>
    <name evidence="2" type="ORF">BC938DRAFT_483084</name>
</gene>
<dbReference type="Proteomes" id="UP000274822">
    <property type="component" value="Unassembled WGS sequence"/>
</dbReference>
<dbReference type="EMBL" id="RBNJ01008192">
    <property type="protein sequence ID" value="RUS27549.1"/>
    <property type="molecule type" value="Genomic_DNA"/>
</dbReference>
<sequence length="380" mass="43548">MIQHAHVEQGNTIEWDESWQRLNGAHEKLCGDTGFCQGEDRLSYNYEQLQRARLNRIKLIASGASEAQIERADYEVDVAEACVAETTVEMERCGTTEPVIHCDSSGYEEPSWGFGDMDRWNVVALELAIQSILMRMPLYSRKRHEKHTVGFEKTPPPSQPHHGPVDRPTSPYGVPAARARHRSVDSGFRSSLQHTGAFDPAVYRWCRQPRTVHRRGEKQYIRAQQRTDSRVAWGGGRVTQTIRGTSGPFGFPRPNHVVVTEVEVPPKRCLEERLQWLEIALREAQYSSRLQQEKDSGKPRDYYKIRYWKEEVDNCDRTLLDTRSKLANIDVDCEGSKLEEKTEGPSMKLRFERPTSHQHIAWPDKVDVPKMGAAACYVVM</sequence>
<evidence type="ECO:0000313" key="3">
    <source>
        <dbReference type="Proteomes" id="UP000274822"/>
    </source>
</evidence>
<accession>A0A433QCU8</accession>
<proteinExistence type="predicted"/>
<evidence type="ECO:0000313" key="2">
    <source>
        <dbReference type="EMBL" id="RUS27549.1"/>
    </source>
</evidence>
<comment type="caution">
    <text evidence="2">The sequence shown here is derived from an EMBL/GenBank/DDBJ whole genome shotgun (WGS) entry which is preliminary data.</text>
</comment>